<dbReference type="InterPro" id="IPR023214">
    <property type="entry name" value="HAD_sf"/>
</dbReference>
<protein>
    <submittedName>
        <fullName evidence="17">Cadmium-translocating P-type ATPase</fullName>
        <ecNumber evidence="17">3.6.3.3</ecNumber>
    </submittedName>
</protein>
<evidence type="ECO:0000313" key="17">
    <source>
        <dbReference type="EMBL" id="TFW28453.1"/>
    </source>
</evidence>
<keyword evidence="18" id="KW-1185">Reference proteome</keyword>
<dbReference type="Pfam" id="PF12156">
    <property type="entry name" value="ATPase-cat_bd"/>
    <property type="match status" value="1"/>
</dbReference>
<keyword evidence="17" id="KW-0378">Hydrolase</keyword>
<dbReference type="OrthoDB" id="8552908at2"/>
<evidence type="ECO:0000256" key="12">
    <source>
        <dbReference type="ARBA" id="ARBA00022989"/>
    </source>
</evidence>
<dbReference type="NCBIfam" id="TIGR01512">
    <property type="entry name" value="ATPase-IB2_Cd"/>
    <property type="match status" value="1"/>
</dbReference>
<dbReference type="NCBIfam" id="TIGR01494">
    <property type="entry name" value="ATPase_P-type"/>
    <property type="match status" value="2"/>
</dbReference>
<dbReference type="Pfam" id="PF00122">
    <property type="entry name" value="E1-E2_ATPase"/>
    <property type="match status" value="1"/>
</dbReference>
<dbReference type="PRINTS" id="PR00119">
    <property type="entry name" value="CATATPASE"/>
</dbReference>
<dbReference type="SUPFAM" id="SSF56784">
    <property type="entry name" value="HAD-like"/>
    <property type="match status" value="1"/>
</dbReference>
<keyword evidence="8 15" id="KW-0547">Nucleotide-binding</keyword>
<dbReference type="Pfam" id="PF00702">
    <property type="entry name" value="Hydrolase"/>
    <property type="match status" value="1"/>
</dbReference>
<dbReference type="InterPro" id="IPR027256">
    <property type="entry name" value="P-typ_ATPase_IB"/>
</dbReference>
<dbReference type="Pfam" id="PF00403">
    <property type="entry name" value="HMA"/>
    <property type="match status" value="1"/>
</dbReference>
<dbReference type="InterPro" id="IPR006121">
    <property type="entry name" value="HMA_dom"/>
</dbReference>
<keyword evidence="7 15" id="KW-0479">Metal-binding</keyword>
<dbReference type="InterPro" id="IPR018303">
    <property type="entry name" value="ATPase_P-typ_P_site"/>
</dbReference>
<dbReference type="InterPro" id="IPR001757">
    <property type="entry name" value="P_typ_ATPase"/>
</dbReference>
<evidence type="ECO:0000256" key="9">
    <source>
        <dbReference type="ARBA" id="ARBA00022840"/>
    </source>
</evidence>
<dbReference type="EMBL" id="SPUM01000138">
    <property type="protein sequence ID" value="TFW28453.1"/>
    <property type="molecule type" value="Genomic_DNA"/>
</dbReference>
<dbReference type="InterPro" id="IPR036412">
    <property type="entry name" value="HAD-like_sf"/>
</dbReference>
<feature type="transmembrane region" description="Helical" evidence="15">
    <location>
        <begin position="189"/>
        <end position="209"/>
    </location>
</feature>
<gene>
    <name evidence="17" type="primary">cadA</name>
    <name evidence="17" type="ORF">E4O92_21315</name>
</gene>
<dbReference type="InterPro" id="IPR008250">
    <property type="entry name" value="ATPase_P-typ_transduc_dom_A_sf"/>
</dbReference>
<dbReference type="CDD" id="cd00371">
    <property type="entry name" value="HMA"/>
    <property type="match status" value="1"/>
</dbReference>
<dbReference type="EC" id="3.6.3.3" evidence="17"/>
<dbReference type="NCBIfam" id="TIGR01525">
    <property type="entry name" value="ATPase-IB_hvy"/>
    <property type="match status" value="1"/>
</dbReference>
<dbReference type="AlphaFoldDB" id="A0A4Y9SUX5"/>
<comment type="caution">
    <text evidence="17">The sequence shown here is derived from an EMBL/GenBank/DDBJ whole genome shotgun (WGS) entry which is preliminary data.</text>
</comment>
<dbReference type="Gene3D" id="3.30.70.100">
    <property type="match status" value="1"/>
</dbReference>
<evidence type="ECO:0000256" key="11">
    <source>
        <dbReference type="ARBA" id="ARBA00022967"/>
    </source>
</evidence>
<dbReference type="SUPFAM" id="SSF81665">
    <property type="entry name" value="Calcium ATPase, transmembrane domain M"/>
    <property type="match status" value="1"/>
</dbReference>
<evidence type="ECO:0000256" key="5">
    <source>
        <dbReference type="ARBA" id="ARBA00022553"/>
    </source>
</evidence>
<evidence type="ECO:0000256" key="8">
    <source>
        <dbReference type="ARBA" id="ARBA00022741"/>
    </source>
</evidence>
<name>A0A4Y9SUX5_9BURK</name>
<dbReference type="InterPro" id="IPR036163">
    <property type="entry name" value="HMA_dom_sf"/>
</dbReference>
<evidence type="ECO:0000256" key="4">
    <source>
        <dbReference type="ARBA" id="ARBA00022475"/>
    </source>
</evidence>
<reference evidence="17 18" key="1">
    <citation type="submission" date="2019-03" db="EMBL/GenBank/DDBJ databases">
        <title>Draft genome of Massilia hortus sp. nov., a novel bacterial species of the Oxalobacteraceae family.</title>
        <authorList>
            <person name="Peta V."/>
            <person name="Raths R."/>
            <person name="Bucking H."/>
        </authorList>
    </citation>
    <scope>NUCLEOTIDE SEQUENCE [LARGE SCALE GENOMIC DNA]</scope>
    <source>
        <strain evidence="17 18">ONC3</strain>
    </source>
</reference>
<dbReference type="GO" id="GO:0016887">
    <property type="term" value="F:ATP hydrolysis activity"/>
    <property type="evidence" value="ECO:0007669"/>
    <property type="project" value="InterPro"/>
</dbReference>
<keyword evidence="3" id="KW-0813">Transport</keyword>
<evidence type="ECO:0000256" key="6">
    <source>
        <dbReference type="ARBA" id="ARBA00022692"/>
    </source>
</evidence>
<keyword evidence="13" id="KW-0406">Ion transport</keyword>
<keyword evidence="4 15" id="KW-1003">Cell membrane</keyword>
<keyword evidence="12 15" id="KW-1133">Transmembrane helix</keyword>
<feature type="transmembrane region" description="Helical" evidence="15">
    <location>
        <begin position="258"/>
        <end position="276"/>
    </location>
</feature>
<dbReference type="GO" id="GO:0005886">
    <property type="term" value="C:plasma membrane"/>
    <property type="evidence" value="ECO:0007669"/>
    <property type="project" value="UniProtKB-SubCell"/>
</dbReference>
<dbReference type="GO" id="GO:0043682">
    <property type="term" value="F:P-type divalent copper transporter activity"/>
    <property type="evidence" value="ECO:0007669"/>
    <property type="project" value="TreeGrafter"/>
</dbReference>
<feature type="transmembrane region" description="Helical" evidence="15">
    <location>
        <begin position="766"/>
        <end position="782"/>
    </location>
</feature>
<dbReference type="GO" id="GO:0055070">
    <property type="term" value="P:copper ion homeostasis"/>
    <property type="evidence" value="ECO:0007669"/>
    <property type="project" value="TreeGrafter"/>
</dbReference>
<feature type="transmembrane region" description="Helical" evidence="15">
    <location>
        <begin position="465"/>
        <end position="491"/>
    </location>
</feature>
<evidence type="ECO:0000256" key="1">
    <source>
        <dbReference type="ARBA" id="ARBA00004651"/>
    </source>
</evidence>
<dbReference type="Proteomes" id="UP000297258">
    <property type="component" value="Unassembled WGS sequence"/>
</dbReference>
<accession>A0A4Y9SUX5</accession>
<evidence type="ECO:0000256" key="7">
    <source>
        <dbReference type="ARBA" id="ARBA00022723"/>
    </source>
</evidence>
<feature type="transmembrane region" description="Helical" evidence="15">
    <location>
        <begin position="437"/>
        <end position="459"/>
    </location>
</feature>
<keyword evidence="9 15" id="KW-0067">ATP-binding</keyword>
<evidence type="ECO:0000259" key="16">
    <source>
        <dbReference type="PROSITE" id="PS50846"/>
    </source>
</evidence>
<evidence type="ECO:0000256" key="3">
    <source>
        <dbReference type="ARBA" id="ARBA00022448"/>
    </source>
</evidence>
<dbReference type="InterPro" id="IPR023298">
    <property type="entry name" value="ATPase_P-typ_TM_dom_sf"/>
</dbReference>
<dbReference type="InterPro" id="IPR059000">
    <property type="entry name" value="ATPase_P-type_domA"/>
</dbReference>
<proteinExistence type="inferred from homology"/>
<evidence type="ECO:0000256" key="14">
    <source>
        <dbReference type="ARBA" id="ARBA00023136"/>
    </source>
</evidence>
<dbReference type="CDD" id="cd02079">
    <property type="entry name" value="P-type_ATPase_HM"/>
    <property type="match status" value="1"/>
</dbReference>
<evidence type="ECO:0000256" key="15">
    <source>
        <dbReference type="RuleBase" id="RU362081"/>
    </source>
</evidence>
<feature type="transmembrane region" description="Helical" evidence="15">
    <location>
        <begin position="221"/>
        <end position="238"/>
    </location>
</feature>
<dbReference type="Gene3D" id="3.40.50.1000">
    <property type="entry name" value="HAD superfamily/HAD-like"/>
    <property type="match status" value="1"/>
</dbReference>
<feature type="transmembrane region" description="Helical" evidence="15">
    <location>
        <begin position="282"/>
        <end position="299"/>
    </location>
</feature>
<dbReference type="InterPro" id="IPR023299">
    <property type="entry name" value="ATPase_P-typ_cyto_dom_N"/>
</dbReference>
<organism evidence="17 18">
    <name type="scientific">Massilia horti</name>
    <dbReference type="NCBI Taxonomy" id="2562153"/>
    <lineage>
        <taxon>Bacteria</taxon>
        <taxon>Pseudomonadati</taxon>
        <taxon>Pseudomonadota</taxon>
        <taxon>Betaproteobacteria</taxon>
        <taxon>Burkholderiales</taxon>
        <taxon>Oxalobacteraceae</taxon>
        <taxon>Telluria group</taxon>
        <taxon>Massilia</taxon>
    </lineage>
</organism>
<keyword evidence="5" id="KW-0597">Phosphoprotein</keyword>
<dbReference type="SUPFAM" id="SSF81653">
    <property type="entry name" value="Calcium ATPase, transduction domain A"/>
    <property type="match status" value="1"/>
</dbReference>
<evidence type="ECO:0000256" key="2">
    <source>
        <dbReference type="ARBA" id="ARBA00006024"/>
    </source>
</evidence>
<comment type="similarity">
    <text evidence="2 15">Belongs to the cation transport ATPase (P-type) (TC 3.A.3) family. Type IB subfamily.</text>
</comment>
<dbReference type="GO" id="GO:0005524">
    <property type="term" value="F:ATP binding"/>
    <property type="evidence" value="ECO:0007669"/>
    <property type="project" value="UniProtKB-UniRule"/>
</dbReference>
<dbReference type="Gene3D" id="2.70.150.10">
    <property type="entry name" value="Calcium-transporting ATPase, cytoplasmic transduction domain A"/>
    <property type="match status" value="1"/>
</dbReference>
<keyword evidence="14 15" id="KW-0472">Membrane</keyword>
<evidence type="ECO:0000256" key="13">
    <source>
        <dbReference type="ARBA" id="ARBA00023065"/>
    </source>
</evidence>
<feature type="domain" description="HMA" evidence="16">
    <location>
        <begin position="101"/>
        <end position="167"/>
    </location>
</feature>
<dbReference type="PROSITE" id="PS00154">
    <property type="entry name" value="ATPASE_E1_E2"/>
    <property type="match status" value="1"/>
</dbReference>
<evidence type="ECO:0000313" key="18">
    <source>
        <dbReference type="Proteomes" id="UP000297258"/>
    </source>
</evidence>
<comment type="subcellular location">
    <subcellularLocation>
        <location evidence="1">Cell membrane</location>
        <topology evidence="1">Multi-pass membrane protein</topology>
    </subcellularLocation>
</comment>
<dbReference type="InterPro" id="IPR021993">
    <property type="entry name" value="ATPase-cat-bd"/>
</dbReference>
<keyword evidence="11" id="KW-1278">Translocase</keyword>
<keyword evidence="10" id="KW-0460">Magnesium</keyword>
<dbReference type="SUPFAM" id="SSF55008">
    <property type="entry name" value="HMA, heavy metal-associated domain"/>
    <property type="match status" value="1"/>
</dbReference>
<evidence type="ECO:0000256" key="10">
    <source>
        <dbReference type="ARBA" id="ARBA00022842"/>
    </source>
</evidence>
<dbReference type="GO" id="GO:0005507">
    <property type="term" value="F:copper ion binding"/>
    <property type="evidence" value="ECO:0007669"/>
    <property type="project" value="TreeGrafter"/>
</dbReference>
<dbReference type="PROSITE" id="PS50846">
    <property type="entry name" value="HMA_2"/>
    <property type="match status" value="1"/>
</dbReference>
<dbReference type="Gene3D" id="3.40.1110.10">
    <property type="entry name" value="Calcium-transporting ATPase, cytoplasmic domain N"/>
    <property type="match status" value="1"/>
</dbReference>
<feature type="transmembrane region" description="Helical" evidence="15">
    <location>
        <begin position="788"/>
        <end position="807"/>
    </location>
</feature>
<dbReference type="PANTHER" id="PTHR43520">
    <property type="entry name" value="ATP7, ISOFORM B"/>
    <property type="match status" value="1"/>
</dbReference>
<keyword evidence="6 15" id="KW-0812">Transmembrane</keyword>
<dbReference type="PANTHER" id="PTHR43520:SF5">
    <property type="entry name" value="CATION-TRANSPORTING P-TYPE ATPASE-RELATED"/>
    <property type="match status" value="1"/>
</dbReference>
<sequence length="813" mass="85361">MAPHIVHFSRRSAGMSAALADQARSACYHCGLPVPQGSRWQARIGDIMHAMCCPGCAAAAQAIVDGGLGDYYDTRTEYASRFDDDPDAPELALCDEQGDSGGMVFSVEGIRCAACVWLIERRLAQLPGVLEATLNVATERLHARWTPGACKPSSILRALRAIGYAAYPYEARRHGEQLERARKKLFRQLFIAGLSMMQVMMYAVPVYLASDGTMDADMTALMHWASMVLTLPAVVYCAQPFFRGAWADLRRGMPGMDVPVALGIGAAFAGSVLALVRGGDVYFDSITMFVFLLLASRYLELAARRKAARALEALQQSLPAAALRMPAWPVSRDTELVAANHLQSGDTVLVQPGQAVPADGVIVEGETEVDLSLLTGESRTVRKAPGDLLPGGAVNVAQAAILRVSSAARDSTLAMLVRLVERAGQGKPRLALWADKVAACFVAALLALTVAVFCAWQFIDPARAWQAAIAVLVVSCPCALSLATPTALAAATGRLLRHGVLAVQPHVLETLARATHIVFDKTGTLTLGRPVLRRIVTLDAVSPEDCLALSAALEASSAHPIALALRAACPGAPVAQHLQYVVGQGVAGTVDGVRCRLGSSAFVADLAGGAATGIAPGGITTVWLGVAGRWLARFELGDEVRPEAAALVRSFQSRGKAVLLLSGDAPDTARAVAAQLGIDAAEGAQLPDQKLEYVRRLQQGGAVVAMVGDGVNDAAVLRGADVSFAMGGAAALAQLHADCVLMHEGLEPLGDAARTAQRAMRVIRQNLTWATVYNLAAIPAAACGLLNPWLAGIGMAASSALVVLNALRLTKGR</sequence>
<dbReference type="NCBIfam" id="TIGR01511">
    <property type="entry name" value="ATPase-IB1_Cu"/>
    <property type="match status" value="1"/>
</dbReference>